<accession>A0AAU9V1T9</accession>
<name>A0AAU9V1T9_EUPED</name>
<dbReference type="Proteomes" id="UP001153954">
    <property type="component" value="Unassembled WGS sequence"/>
</dbReference>
<sequence>MMSVQAARISIRICHIIYQQRQNGYALSTSTSKSSKLFKSLPFLDDMRQIWGKVVNETNLEDEDEESYKSPVNIPKGTSDDLIKPVVETLLTEPKAKPLPETASPALVKENKKLTFISEVKKTKVKPTFCDIALIVCCLRNSKLEQCFRGQGCFRQIIPGNVDHIDEI</sequence>
<evidence type="ECO:0000313" key="2">
    <source>
        <dbReference type="Proteomes" id="UP001153954"/>
    </source>
</evidence>
<gene>
    <name evidence="1" type="ORF">EEDITHA_LOCUS19760</name>
</gene>
<keyword evidence="2" id="KW-1185">Reference proteome</keyword>
<protein>
    <submittedName>
        <fullName evidence="1">Uncharacterized protein</fullName>
    </submittedName>
</protein>
<dbReference type="AlphaFoldDB" id="A0AAU9V1T9"/>
<dbReference type="EMBL" id="CAKOGL010000028">
    <property type="protein sequence ID" value="CAH2105509.1"/>
    <property type="molecule type" value="Genomic_DNA"/>
</dbReference>
<evidence type="ECO:0000313" key="1">
    <source>
        <dbReference type="EMBL" id="CAH2105509.1"/>
    </source>
</evidence>
<proteinExistence type="predicted"/>
<comment type="caution">
    <text evidence="1">The sequence shown here is derived from an EMBL/GenBank/DDBJ whole genome shotgun (WGS) entry which is preliminary data.</text>
</comment>
<organism evidence="1 2">
    <name type="scientific">Euphydryas editha</name>
    <name type="common">Edith's checkerspot</name>
    <dbReference type="NCBI Taxonomy" id="104508"/>
    <lineage>
        <taxon>Eukaryota</taxon>
        <taxon>Metazoa</taxon>
        <taxon>Ecdysozoa</taxon>
        <taxon>Arthropoda</taxon>
        <taxon>Hexapoda</taxon>
        <taxon>Insecta</taxon>
        <taxon>Pterygota</taxon>
        <taxon>Neoptera</taxon>
        <taxon>Endopterygota</taxon>
        <taxon>Lepidoptera</taxon>
        <taxon>Glossata</taxon>
        <taxon>Ditrysia</taxon>
        <taxon>Papilionoidea</taxon>
        <taxon>Nymphalidae</taxon>
        <taxon>Nymphalinae</taxon>
        <taxon>Euphydryas</taxon>
    </lineage>
</organism>
<reference evidence="1" key="1">
    <citation type="submission" date="2022-03" db="EMBL/GenBank/DDBJ databases">
        <authorList>
            <person name="Tunstrom K."/>
        </authorList>
    </citation>
    <scope>NUCLEOTIDE SEQUENCE</scope>
</reference>